<evidence type="ECO:0008006" key="11">
    <source>
        <dbReference type="Google" id="ProtNLM"/>
    </source>
</evidence>
<dbReference type="Gene3D" id="1.20.5.340">
    <property type="match status" value="1"/>
</dbReference>
<dbReference type="GO" id="GO:0005643">
    <property type="term" value="C:nuclear pore"/>
    <property type="evidence" value="ECO:0007669"/>
    <property type="project" value="TreeGrafter"/>
</dbReference>
<keyword evidence="3" id="KW-0539">Nucleus</keyword>
<evidence type="ECO:0000256" key="3">
    <source>
        <dbReference type="ARBA" id="ARBA00023242"/>
    </source>
</evidence>
<feature type="region of interest" description="Disordered" evidence="5">
    <location>
        <begin position="949"/>
        <end position="974"/>
    </location>
</feature>
<dbReference type="GO" id="GO:0017056">
    <property type="term" value="F:structural constituent of nuclear pore"/>
    <property type="evidence" value="ECO:0007669"/>
    <property type="project" value="TreeGrafter"/>
</dbReference>
<feature type="coiled-coil region" evidence="4">
    <location>
        <begin position="1669"/>
        <end position="1749"/>
    </location>
</feature>
<feature type="compositionally biased region" description="Basic and acidic residues" evidence="5">
    <location>
        <begin position="1281"/>
        <end position="1294"/>
    </location>
</feature>
<evidence type="ECO:0000313" key="10">
    <source>
        <dbReference type="Proteomes" id="UP001303373"/>
    </source>
</evidence>
<dbReference type="Pfam" id="PF25481">
    <property type="entry name" value="Nucleoprot-TPR"/>
    <property type="match status" value="1"/>
</dbReference>
<feature type="compositionally biased region" description="Basic and acidic residues" evidence="5">
    <location>
        <begin position="1531"/>
        <end position="1544"/>
    </location>
</feature>
<feature type="domain" description="Nucleoprotein TPR/MLP1-2" evidence="6">
    <location>
        <begin position="1080"/>
        <end position="1206"/>
    </location>
</feature>
<dbReference type="PANTHER" id="PTHR18898:SF2">
    <property type="entry name" value="NUCLEOPROTEIN TPR"/>
    <property type="match status" value="1"/>
</dbReference>
<dbReference type="Pfam" id="PF25785">
    <property type="entry name" value="TPR"/>
    <property type="match status" value="1"/>
</dbReference>
<accession>A0AAQ3M6H0</accession>
<evidence type="ECO:0000259" key="8">
    <source>
        <dbReference type="Pfam" id="PF25785"/>
    </source>
</evidence>
<feature type="region of interest" description="Disordered" evidence="5">
    <location>
        <begin position="1280"/>
        <end position="1306"/>
    </location>
</feature>
<organism evidence="9 10">
    <name type="scientific">Acrodontium crateriforme</name>
    <dbReference type="NCBI Taxonomy" id="150365"/>
    <lineage>
        <taxon>Eukaryota</taxon>
        <taxon>Fungi</taxon>
        <taxon>Dikarya</taxon>
        <taxon>Ascomycota</taxon>
        <taxon>Pezizomycotina</taxon>
        <taxon>Dothideomycetes</taxon>
        <taxon>Dothideomycetidae</taxon>
        <taxon>Mycosphaerellales</taxon>
        <taxon>Teratosphaeriaceae</taxon>
        <taxon>Acrodontium</taxon>
    </lineage>
</organism>
<keyword evidence="10" id="KW-1185">Reference proteome</keyword>
<feature type="region of interest" description="Disordered" evidence="5">
    <location>
        <begin position="1913"/>
        <end position="1932"/>
    </location>
</feature>
<dbReference type="InterPro" id="IPR012929">
    <property type="entry name" value="Nucleoprot-TPR/MLP1-2_dom"/>
</dbReference>
<protein>
    <recommendedName>
        <fullName evidence="11">Nucleoprotein TPR/MLP1 domain-containing protein</fullName>
    </recommendedName>
</protein>
<evidence type="ECO:0000313" key="9">
    <source>
        <dbReference type="EMBL" id="WPH02229.1"/>
    </source>
</evidence>
<evidence type="ECO:0000256" key="1">
    <source>
        <dbReference type="ARBA" id="ARBA00004123"/>
    </source>
</evidence>
<evidence type="ECO:0000259" key="7">
    <source>
        <dbReference type="Pfam" id="PF25481"/>
    </source>
</evidence>
<feature type="coiled-coil region" evidence="4">
    <location>
        <begin position="1804"/>
        <end position="1859"/>
    </location>
</feature>
<dbReference type="PANTHER" id="PTHR18898">
    <property type="entry name" value="NUCLEOPROTEIN TPR-RELATED"/>
    <property type="match status" value="1"/>
</dbReference>
<proteinExistence type="predicted"/>
<dbReference type="InterPro" id="IPR057974">
    <property type="entry name" value="NUA/TPR/MLP1-2-like_dom"/>
</dbReference>
<feature type="coiled-coil region" evidence="4">
    <location>
        <begin position="983"/>
        <end position="1077"/>
    </location>
</feature>
<reference evidence="9 10" key="1">
    <citation type="submission" date="2023-11" db="EMBL/GenBank/DDBJ databases">
        <title>An acidophilic fungus is an integral part of prey digestion in a carnivorous sundew plant.</title>
        <authorList>
            <person name="Tsai I.J."/>
        </authorList>
    </citation>
    <scope>NUCLEOTIDE SEQUENCE [LARGE SCALE GENOMIC DNA]</scope>
    <source>
        <strain evidence="9">169a</strain>
    </source>
</reference>
<dbReference type="Gene3D" id="1.10.287.1490">
    <property type="match status" value="1"/>
</dbReference>
<feature type="coiled-coil region" evidence="4">
    <location>
        <begin position="693"/>
        <end position="794"/>
    </location>
</feature>
<feature type="compositionally biased region" description="Basic and acidic residues" evidence="5">
    <location>
        <begin position="600"/>
        <end position="612"/>
    </location>
</feature>
<feature type="domain" description="Nucleoprotein TPR/MPL1" evidence="7">
    <location>
        <begin position="189"/>
        <end position="266"/>
    </location>
</feature>
<feature type="coiled-coil region" evidence="4">
    <location>
        <begin position="915"/>
        <end position="949"/>
    </location>
</feature>
<feature type="coiled-coil region" evidence="4">
    <location>
        <begin position="229"/>
        <end position="369"/>
    </location>
</feature>
<feature type="region of interest" description="Disordered" evidence="5">
    <location>
        <begin position="1636"/>
        <end position="1655"/>
    </location>
</feature>
<evidence type="ECO:0000256" key="2">
    <source>
        <dbReference type="ARBA" id="ARBA00023054"/>
    </source>
</evidence>
<feature type="region of interest" description="Disordered" evidence="5">
    <location>
        <begin position="1973"/>
        <end position="2074"/>
    </location>
</feature>
<evidence type="ECO:0000259" key="6">
    <source>
        <dbReference type="Pfam" id="PF07926"/>
    </source>
</evidence>
<feature type="compositionally biased region" description="Basic and acidic residues" evidence="5">
    <location>
        <begin position="2059"/>
        <end position="2074"/>
    </location>
</feature>
<feature type="coiled-coil region" evidence="4">
    <location>
        <begin position="415"/>
        <end position="477"/>
    </location>
</feature>
<evidence type="ECO:0000256" key="5">
    <source>
        <dbReference type="SAM" id="MobiDB-lite"/>
    </source>
</evidence>
<feature type="region of interest" description="Disordered" evidence="5">
    <location>
        <begin position="600"/>
        <end position="620"/>
    </location>
</feature>
<feature type="coiled-coil region" evidence="4">
    <location>
        <begin position="1107"/>
        <end position="1204"/>
    </location>
</feature>
<feature type="coiled-coil region" evidence="4">
    <location>
        <begin position="162"/>
        <end position="189"/>
    </location>
</feature>
<feature type="domain" description="NUA/TPR/MLP1-2-like" evidence="8">
    <location>
        <begin position="492"/>
        <end position="604"/>
    </location>
</feature>
<feature type="region of interest" description="Disordered" evidence="5">
    <location>
        <begin position="1518"/>
        <end position="1544"/>
    </location>
</feature>
<feature type="coiled-coil region" evidence="4">
    <location>
        <begin position="85"/>
        <end position="119"/>
    </location>
</feature>
<feature type="coiled-coil region" evidence="4">
    <location>
        <begin position="1557"/>
        <end position="1635"/>
    </location>
</feature>
<dbReference type="Proteomes" id="UP001303373">
    <property type="component" value="Chromosome 7"/>
</dbReference>
<name>A0AAQ3M6H0_9PEZI</name>
<gene>
    <name evidence="9" type="ORF">R9X50_00508500</name>
</gene>
<dbReference type="Pfam" id="PF07926">
    <property type="entry name" value="TPR_MLP1_2"/>
    <property type="match status" value="1"/>
</dbReference>
<dbReference type="GO" id="GO:0006406">
    <property type="term" value="P:mRNA export from nucleus"/>
    <property type="evidence" value="ECO:0007669"/>
    <property type="project" value="TreeGrafter"/>
</dbReference>
<sequence length="2074" mass="233447">MRTRGQQAATLDVAYLSACYGIPESEFQTLLDEPTSELVESFLATLITKGQEFDGLRAEKLKLDVELENIVRTTDAKVKAQKAAVARHAKESAELKAQLTEVEQAREKLASEVDELRSSTSGSSAETGALRQRIEELQASNRDTLALVESKSAEKDRIALELSEQHNKLLGLRREIGQLEERNQSLESAASAHKFKEQSLQQEIDLLKRNNDWHANELRTKGEEHAKFRKERNARIASLQRELEDASTAVETAKRAENTLRERLEEIQTKADEAFARNASLQEEITRKEQNFQTELASSKRLADLHSQSASTHKARLQEVQSQVEQIKDDAAEEIGRLQAEVETERADKDTAERKIAELELNIERLEQQPRASRPGTPMRNGDFDPVTPIRLGSRAGSPMAMPGTLRKSIGGLSFTQLYSNYTELQQELEAERRRTARLSTAMDELVSDLETQSPEIVELKSEQERLEAQILDFSRMLDDTKEVRDKAVQESEHWQTQAEASLREGEILRQQLRDLSTQVKILMVELQSQNHGLGEMSSQERFELERAARGELEEGALEHMTATGRLISERLVIFRNVNELQAQNEHLLRITRELGDKMEGEEAREQARKSAADAQENEELKQQLTRYKDELTATAAQIDTYMKERDMFRRMLQHRGQLAPDADLSMFGQSFMPATPQRNGSMPPATPRSKDLEDLNKILKEQQIQFDQYRTESTTDRRTLQDQVDNLAREKSLIQAENSRVKSELDRAVHRYEMLDMNFKASRKENEELQRRSEDLRKEAEKLDIKIQQITDDLTESNMREETSRHKISTLNSEKELLKSIESRLSEDVKNFRDDANRLNKLVADMQHAQNERTLMEEENRRRLQIRADTLESDLAEAKRKLDAELDESRKSSLRREFEESQNRTRIDDLVKSLGNVREELIAAKTTRDQLQARVDEMKIDLRAAEEKVNALQPRQTPRHDDGNANGETDELSQEQRLALEVSELHRDLEIARNDLESARQQVEQYKQIAHDSEVELATSTEITETYKQETDLTIEEKDKRIQELQQKCDDISQELERTNSELSELRTKADDNSRALNEQKATFESQIALLRDGSERHAAEVTLYQADLKAQAEIAQQAQQSYEDELLKHAEAAKSLQNVRKEFNELRTQVAGIRAEAEASKASLENGEESWAEQRSRFESEIQEAMRRREDVDRQNKLLHEQMEGFSAELAALRASRSNTTSGNESGAASSSVGDGNSLQEVIKFLRREKEIVDVQYELSIQEAKRLQQQLDYTQSQLEESRQKLAEERSQANEKAANQGNTDKLMQTLNELNLYRESSATLRNEGREAREKLEQKSKEVERLLAELEPIKGRVYELESEIENKEGEMKLLQNDRDHWRERTQNIISKYDRVDPAELEALKTQLEELKAEKERLEAEQVPLKEQVETFETRINEAKEEVTTNMTDRLQRFKDQAKEQNRKQNEKIRAQFTEIEQAKSELQEANNALEEAKAAAGGNNAEVDALKSELEQAKNALIEAQQSKPTDDEEEGQIREQGSHSEDHAELHARIAAAETAASEHAARAETLQGEVQTLQTRIQELESQVSNLEQQLASAQDGSETPAPAMVPVADTEALEKLKQELSVAQQEIETLRAGAMSPVGGSGEAPAQPAEGERSVADQVAEEVSKLRTELEEQHVLALKQVEDERDRKIDTMKKNIVRQLREEREKMRSVVEQELAEKHASELQKLNEDHEALVAQLKQEHQTQLDKLIKDGNAAVQKVTEKTSTGDRPEITEEHMLELVKTNQRMKGIVRNNIVKGVAVETEKLNKTIAEKDAEIAALQAAQSAAPSTGADQSDLAAQLEAAKKDKEAAVKQAIENAEKKTKVQLSQRDLLQARIAVVRNAAKETPEKPVAEVWLIAEKAKPVPKANPAAAQTTMSASVPPTPVQAPVQAPAQTPVPVQQTPEQIEAAKLAKRQERFGIAAAPIPAATGIPTGGSFGQPSAPLQSGLRRPTSALSTNSPNPEAPTFAPRSGLPHPRGGGSGLPVARGGFQGGAARGSGIARGNFRGGRGGAAGQKRAHEGGDGGNDIKRAK</sequence>
<dbReference type="InterPro" id="IPR057577">
    <property type="entry name" value="Nucleoprot-TPR/MLP1_dom"/>
</dbReference>
<feature type="region of interest" description="Disordered" evidence="5">
    <location>
        <begin position="882"/>
        <end position="903"/>
    </location>
</feature>
<evidence type="ECO:0000256" key="4">
    <source>
        <dbReference type="SAM" id="Coils"/>
    </source>
</evidence>
<feature type="region of interest" description="Disordered" evidence="5">
    <location>
        <begin position="1216"/>
        <end position="1237"/>
    </location>
</feature>
<keyword evidence="2 4" id="KW-0175">Coiled coil</keyword>
<comment type="subcellular location">
    <subcellularLocation>
        <location evidence="1">Nucleus</location>
    </subcellularLocation>
</comment>
<feature type="compositionally biased region" description="Polar residues" evidence="5">
    <location>
        <begin position="1221"/>
        <end position="1237"/>
    </location>
</feature>
<dbReference type="GO" id="GO:0006606">
    <property type="term" value="P:protein import into nucleus"/>
    <property type="evidence" value="ECO:0007669"/>
    <property type="project" value="InterPro"/>
</dbReference>
<dbReference type="EMBL" id="CP138586">
    <property type="protein sequence ID" value="WPH02229.1"/>
    <property type="molecule type" value="Genomic_DNA"/>
</dbReference>